<comment type="pathway">
    <text evidence="9">Protein modification; lipoprotein biosynthesis (N-acyl transfer).</text>
</comment>
<reference evidence="11" key="1">
    <citation type="journal article" date="2014" name="Int. J. Syst. Evol. Microbiol.">
        <title>Complete genome sequence of Corynebacterium casei LMG S-19264T (=DSM 44701T), isolated from a smear-ripened cheese.</title>
        <authorList>
            <consortium name="US DOE Joint Genome Institute (JGI-PGF)"/>
            <person name="Walter F."/>
            <person name="Albersmeier A."/>
            <person name="Kalinowski J."/>
            <person name="Ruckert C."/>
        </authorList>
    </citation>
    <scope>NUCLEOTIDE SEQUENCE</scope>
    <source>
        <strain evidence="11">KCTC 42249</strain>
    </source>
</reference>
<dbReference type="EMBL" id="BMZQ01000002">
    <property type="protein sequence ID" value="GHD15532.1"/>
    <property type="molecule type" value="Genomic_DNA"/>
</dbReference>
<dbReference type="AlphaFoldDB" id="A0A8J3DQJ2"/>
<keyword evidence="5 9" id="KW-0812">Transmembrane</keyword>
<feature type="domain" description="CN hydrolase" evidence="10">
    <location>
        <begin position="241"/>
        <end position="489"/>
    </location>
</feature>
<reference evidence="11" key="2">
    <citation type="submission" date="2020-09" db="EMBL/GenBank/DDBJ databases">
        <authorList>
            <person name="Sun Q."/>
            <person name="Kim S."/>
        </authorList>
    </citation>
    <scope>NUCLEOTIDE SEQUENCE</scope>
    <source>
        <strain evidence="11">KCTC 42249</strain>
    </source>
</reference>
<dbReference type="RefSeq" id="WP_189503878.1">
    <property type="nucleotide sequence ID" value="NZ_BMZQ01000002.1"/>
</dbReference>
<dbReference type="InterPro" id="IPR004563">
    <property type="entry name" value="Apolipo_AcylTrfase"/>
</dbReference>
<gene>
    <name evidence="9 11" type="primary">lnt</name>
    <name evidence="11" type="ORF">GCM10016234_22550</name>
</gene>
<feature type="transmembrane region" description="Helical" evidence="9">
    <location>
        <begin position="177"/>
        <end position="199"/>
    </location>
</feature>
<comment type="similarity">
    <text evidence="2 9">Belongs to the CN hydrolase family. Apolipoprotein N-acyltransferase subfamily.</text>
</comment>
<proteinExistence type="inferred from homology"/>
<dbReference type="GO" id="GO:0016410">
    <property type="term" value="F:N-acyltransferase activity"/>
    <property type="evidence" value="ECO:0007669"/>
    <property type="project" value="UniProtKB-UniRule"/>
</dbReference>
<dbReference type="UniPathway" id="UPA00666"/>
<feature type="transmembrane region" description="Helical" evidence="9">
    <location>
        <begin position="36"/>
        <end position="54"/>
    </location>
</feature>
<evidence type="ECO:0000256" key="2">
    <source>
        <dbReference type="ARBA" id="ARBA00010065"/>
    </source>
</evidence>
<dbReference type="PROSITE" id="PS50263">
    <property type="entry name" value="CN_HYDROLASE"/>
    <property type="match status" value="1"/>
</dbReference>
<dbReference type="Pfam" id="PF20154">
    <property type="entry name" value="LNT_N"/>
    <property type="match status" value="1"/>
</dbReference>
<dbReference type="InterPro" id="IPR045378">
    <property type="entry name" value="LNT_N"/>
</dbReference>
<dbReference type="CDD" id="cd07571">
    <property type="entry name" value="ALP_N-acyl_transferase"/>
    <property type="match status" value="1"/>
</dbReference>
<comment type="subcellular location">
    <subcellularLocation>
        <location evidence="1 9">Cell membrane</location>
        <topology evidence="1 9">Multi-pass membrane protein</topology>
    </subcellularLocation>
</comment>
<evidence type="ECO:0000313" key="11">
    <source>
        <dbReference type="EMBL" id="GHD15532.1"/>
    </source>
</evidence>
<dbReference type="PANTHER" id="PTHR38686:SF1">
    <property type="entry name" value="APOLIPOPROTEIN N-ACYLTRANSFERASE"/>
    <property type="match status" value="1"/>
</dbReference>
<feature type="transmembrane region" description="Helical" evidence="9">
    <location>
        <begin position="101"/>
        <end position="124"/>
    </location>
</feature>
<dbReference type="InterPro" id="IPR003010">
    <property type="entry name" value="C-N_Hydrolase"/>
</dbReference>
<sequence>MDRLGSRIVLAWGWRRAALAFLAGALLVLAQAPYDFFAVGFVAFPILVWLLDGATSEAGSGRLERLRPSFAVGWWFGFGYFIAGLWWIGNALLVEADSFAWALPLAVVALPAVLAIYYGLAAVLARLFWSDSIGRIAMLAFAFALAEWLRGQLFTGFPWNAIGYAAMPVPTLMQSSVLVSMVGMNALTVFVFAMPAIALSLRGRRLGFAVAAILIAAHVGFGLFRLSQADLGPDTLVVRLVQPSILQSEKWDREARDRIFGTYLEMSAAAPAEGKAPPSVIIWPETAVPFILNDRPDALSTLGDLLADGQTLLAGAVRSEAAPGGPTRYYNSMTQIGDAGQIVDAIDKVHLVPFGEYLPFSGLLHRFGISKIVALPEDFSSAQTRPGLTLPGGLSAVAFICYEIIFDEIVRKDAVGKDILINLTNDAWFGDTPGPRQHFRQAQLRAVETGLPLVRAANSGISGVVDGFGRIIDAYTVNGVGTLDVAVPTGKGTILRLWDPVWAGWIVLGILAVGGFSGNFRARKRH</sequence>
<dbReference type="SUPFAM" id="SSF56317">
    <property type="entry name" value="Carbon-nitrogen hydrolase"/>
    <property type="match status" value="1"/>
</dbReference>
<evidence type="ECO:0000313" key="12">
    <source>
        <dbReference type="Proteomes" id="UP000630142"/>
    </source>
</evidence>
<dbReference type="GO" id="GO:0042158">
    <property type="term" value="P:lipoprotein biosynthetic process"/>
    <property type="evidence" value="ECO:0007669"/>
    <property type="project" value="UniProtKB-UniRule"/>
</dbReference>
<evidence type="ECO:0000256" key="7">
    <source>
        <dbReference type="ARBA" id="ARBA00023136"/>
    </source>
</evidence>
<dbReference type="Proteomes" id="UP000630142">
    <property type="component" value="Unassembled WGS sequence"/>
</dbReference>
<keyword evidence="12" id="KW-1185">Reference proteome</keyword>
<evidence type="ECO:0000256" key="9">
    <source>
        <dbReference type="HAMAP-Rule" id="MF_01148"/>
    </source>
</evidence>
<evidence type="ECO:0000256" key="6">
    <source>
        <dbReference type="ARBA" id="ARBA00022989"/>
    </source>
</evidence>
<evidence type="ECO:0000256" key="8">
    <source>
        <dbReference type="ARBA" id="ARBA00023315"/>
    </source>
</evidence>
<dbReference type="EC" id="2.3.1.269" evidence="9"/>
<comment type="catalytic activity">
    <reaction evidence="9">
        <text>N-terminal S-1,2-diacyl-sn-glyceryl-L-cysteinyl-[lipoprotein] + a glycerophospholipid = N-acyl-S-1,2-diacyl-sn-glyceryl-L-cysteinyl-[lipoprotein] + a 2-acyl-sn-glycero-3-phospholipid + H(+)</text>
        <dbReference type="Rhea" id="RHEA:48228"/>
        <dbReference type="Rhea" id="RHEA-COMP:14681"/>
        <dbReference type="Rhea" id="RHEA-COMP:14684"/>
        <dbReference type="ChEBI" id="CHEBI:15378"/>
        <dbReference type="ChEBI" id="CHEBI:136912"/>
        <dbReference type="ChEBI" id="CHEBI:140656"/>
        <dbReference type="ChEBI" id="CHEBI:140657"/>
        <dbReference type="ChEBI" id="CHEBI:140660"/>
        <dbReference type="EC" id="2.3.1.269"/>
    </reaction>
</comment>
<dbReference type="HAMAP" id="MF_01148">
    <property type="entry name" value="Lnt"/>
    <property type="match status" value="1"/>
</dbReference>
<comment type="function">
    <text evidence="9">Catalyzes the phospholipid dependent N-acylation of the N-terminal cysteine of apolipoprotein, the last step in lipoprotein maturation.</text>
</comment>
<dbReference type="InterPro" id="IPR036526">
    <property type="entry name" value="C-N_Hydrolase_sf"/>
</dbReference>
<keyword evidence="6 9" id="KW-1133">Transmembrane helix</keyword>
<name>A0A8J3DQJ2_9HYPH</name>
<dbReference type="GO" id="GO:0005886">
    <property type="term" value="C:plasma membrane"/>
    <property type="evidence" value="ECO:0007669"/>
    <property type="project" value="UniProtKB-SubCell"/>
</dbReference>
<dbReference type="Gene3D" id="3.60.110.10">
    <property type="entry name" value="Carbon-nitrogen hydrolase"/>
    <property type="match status" value="1"/>
</dbReference>
<feature type="transmembrane region" description="Helical" evidence="9">
    <location>
        <begin position="206"/>
        <end position="224"/>
    </location>
</feature>
<dbReference type="PANTHER" id="PTHR38686">
    <property type="entry name" value="APOLIPOPROTEIN N-ACYLTRANSFERASE"/>
    <property type="match status" value="1"/>
</dbReference>
<feature type="transmembrane region" description="Helical" evidence="9">
    <location>
        <begin position="66"/>
        <end position="89"/>
    </location>
</feature>
<feature type="transmembrane region" description="Helical" evidence="9">
    <location>
        <begin position="502"/>
        <end position="520"/>
    </location>
</feature>
<keyword evidence="7 9" id="KW-0472">Membrane</keyword>
<evidence type="ECO:0000256" key="3">
    <source>
        <dbReference type="ARBA" id="ARBA00022475"/>
    </source>
</evidence>
<evidence type="ECO:0000256" key="4">
    <source>
        <dbReference type="ARBA" id="ARBA00022679"/>
    </source>
</evidence>
<feature type="transmembrane region" description="Helical" evidence="9">
    <location>
        <begin position="12"/>
        <end position="30"/>
    </location>
</feature>
<dbReference type="Pfam" id="PF00795">
    <property type="entry name" value="CN_hydrolase"/>
    <property type="match status" value="1"/>
</dbReference>
<evidence type="ECO:0000259" key="10">
    <source>
        <dbReference type="PROSITE" id="PS50263"/>
    </source>
</evidence>
<evidence type="ECO:0000256" key="1">
    <source>
        <dbReference type="ARBA" id="ARBA00004651"/>
    </source>
</evidence>
<evidence type="ECO:0000256" key="5">
    <source>
        <dbReference type="ARBA" id="ARBA00022692"/>
    </source>
</evidence>
<comment type="caution">
    <text evidence="11">The sequence shown here is derived from an EMBL/GenBank/DDBJ whole genome shotgun (WGS) entry which is preliminary data.</text>
</comment>
<protein>
    <recommendedName>
        <fullName evidence="9">Apolipoprotein N-acyltransferase</fullName>
        <shortName evidence="9">ALP N-acyltransferase</shortName>
        <ecNumber evidence="9">2.3.1.269</ecNumber>
    </recommendedName>
</protein>
<feature type="transmembrane region" description="Helical" evidence="9">
    <location>
        <begin position="136"/>
        <end position="157"/>
    </location>
</feature>
<keyword evidence="8 9" id="KW-0012">Acyltransferase</keyword>
<dbReference type="NCBIfam" id="TIGR00546">
    <property type="entry name" value="lnt"/>
    <property type="match status" value="1"/>
</dbReference>
<keyword evidence="4 9" id="KW-0808">Transferase</keyword>
<organism evidence="11 12">
    <name type="scientific">Tianweitania populi</name>
    <dbReference type="NCBI Taxonomy" id="1607949"/>
    <lineage>
        <taxon>Bacteria</taxon>
        <taxon>Pseudomonadati</taxon>
        <taxon>Pseudomonadota</taxon>
        <taxon>Alphaproteobacteria</taxon>
        <taxon>Hyphomicrobiales</taxon>
        <taxon>Phyllobacteriaceae</taxon>
        <taxon>Tianweitania</taxon>
    </lineage>
</organism>
<keyword evidence="3 9" id="KW-1003">Cell membrane</keyword>
<accession>A0A8J3DQJ2</accession>